<dbReference type="BioCyc" id="CSTA292563:G1353-2780-MONOMER"/>
<dbReference type="InterPro" id="IPR030928">
    <property type="entry name" value="MYXAN_cmx8"/>
</dbReference>
<sequence>MTDKEIIELSYRLAELPSPQHRAGLAGLVLMVQDIQKQEILQYYQSALLDLDSLDEFGVTIRFNLEGLKALFDLTFGAFIEERSTETKIKNFDRVEEIEAKDDKSKIKIKKLYYYSVVTPQGAFLPYLDESAEGNNGIWIKLWRDMYWGIIRGVPATRNSFNSRANKDYGAYSNDVVKQWTQLQNPDKTIGQSGNYYLGAMASNAENIPTKDNIAYQFLLNFAPFVFQVYRPTTINKDGKREFGSYALAIPDVANLERFCFSFSKLLKQRNNDKLGYSPKESIIDLAEESALNFFILEDRISRDIGEQSTKKSILGVEVIHTEKVGNNVKFYGFNYLEPITTQTDKYKQIKDKYWCPWFRKQRLKNLLNSIVYTDSQESKYEEKPPWFGFDDLLSRVPRKWLETGKDYFSHDARILFNEEILNSQGVTEMSEKNTKIRDYASIIYQVCQSYVMGKLENKYELKWDKIKGNSKLEKDYNDKKNKIVNEAFLAVRSRTEKQAFIDYFVSTLYPFVKKEEFAQFAEDLFKKTDEIRALTLLALSSQFAISKEVKNDSEVRS</sequence>
<name>K9YQI7_CYASC</name>
<dbReference type="Proteomes" id="UP000010483">
    <property type="component" value="Chromosome"/>
</dbReference>
<dbReference type="Pfam" id="PF24122">
    <property type="entry name" value="Cas8b_C"/>
    <property type="match status" value="1"/>
</dbReference>
<feature type="domain" description="Type I-B CRISPR Cas8b N-terminal" evidence="1">
    <location>
        <begin position="49"/>
        <end position="307"/>
    </location>
</feature>
<dbReference type="NCBIfam" id="TIGR04413">
    <property type="entry name" value="MYXAN_cmx8"/>
    <property type="match status" value="1"/>
</dbReference>
<dbReference type="HOGENOM" id="CLU_454671_0_0_3"/>
<dbReference type="eggNOG" id="ENOG502Z9CT">
    <property type="taxonomic scope" value="Bacteria"/>
</dbReference>
<reference evidence="4" key="1">
    <citation type="journal article" date="2013" name="Proc. Natl. Acad. Sci. U.S.A.">
        <title>Improving the coverage of the cyanobacterial phylum using diversity-driven genome sequencing.</title>
        <authorList>
            <person name="Shih P.M."/>
            <person name="Wu D."/>
            <person name="Latifi A."/>
            <person name="Axen S.D."/>
            <person name="Fewer D.P."/>
            <person name="Talla E."/>
            <person name="Calteau A."/>
            <person name="Cai F."/>
            <person name="Tandeau de Marsac N."/>
            <person name="Rippka R."/>
            <person name="Herdman M."/>
            <person name="Sivonen K."/>
            <person name="Coursin T."/>
            <person name="Laurent T."/>
            <person name="Goodwin L."/>
            <person name="Nolan M."/>
            <person name="Davenport K.W."/>
            <person name="Han C.S."/>
            <person name="Rubin E.M."/>
            <person name="Eisen J.A."/>
            <person name="Woyke T."/>
            <person name="Gugger M."/>
            <person name="Kerfeld C.A."/>
        </authorList>
    </citation>
    <scope>NUCLEOTIDE SEQUENCE [LARGE SCALE GENOMIC DNA]</scope>
    <source>
        <strain evidence="4">ATCC 29140 / PCC 7202</strain>
    </source>
</reference>
<evidence type="ECO:0000313" key="3">
    <source>
        <dbReference type="EMBL" id="AFZ48717.1"/>
    </source>
</evidence>
<dbReference type="Pfam" id="PF24121">
    <property type="entry name" value="Cas8b_N"/>
    <property type="match status" value="1"/>
</dbReference>
<organism evidence="3 4">
    <name type="scientific">Cyanobacterium stanieri (strain ATCC 29140 / PCC 7202)</name>
    <dbReference type="NCBI Taxonomy" id="292563"/>
    <lineage>
        <taxon>Bacteria</taxon>
        <taxon>Bacillati</taxon>
        <taxon>Cyanobacteriota</taxon>
        <taxon>Cyanophyceae</taxon>
        <taxon>Oscillatoriophycideae</taxon>
        <taxon>Chroococcales</taxon>
        <taxon>Geminocystaceae</taxon>
        <taxon>Cyanobacterium</taxon>
    </lineage>
</organism>
<feature type="domain" description="Type I-B CRISPR Cas8b C-terminal" evidence="2">
    <location>
        <begin position="314"/>
        <end position="543"/>
    </location>
</feature>
<dbReference type="AlphaFoldDB" id="K9YQI7"/>
<dbReference type="KEGG" id="csn:Cyast_2775"/>
<dbReference type="STRING" id="292563.Cyast_2775"/>
<accession>K9YQI7</accession>
<proteinExistence type="predicted"/>
<dbReference type="InterPro" id="IPR056202">
    <property type="entry name" value="Cas8b_C"/>
</dbReference>
<protein>
    <submittedName>
        <fullName evidence="3">Uncharacterized protein</fullName>
    </submittedName>
</protein>
<gene>
    <name evidence="3" type="ordered locus">Cyast_2775</name>
</gene>
<evidence type="ECO:0000259" key="2">
    <source>
        <dbReference type="Pfam" id="PF24122"/>
    </source>
</evidence>
<dbReference type="InterPro" id="IPR056201">
    <property type="entry name" value="Cas8b_N"/>
</dbReference>
<keyword evidence="4" id="KW-1185">Reference proteome</keyword>
<evidence type="ECO:0000313" key="4">
    <source>
        <dbReference type="Proteomes" id="UP000010483"/>
    </source>
</evidence>
<evidence type="ECO:0000259" key="1">
    <source>
        <dbReference type="Pfam" id="PF24121"/>
    </source>
</evidence>
<dbReference type="EMBL" id="CP003940">
    <property type="protein sequence ID" value="AFZ48717.1"/>
    <property type="molecule type" value="Genomic_DNA"/>
</dbReference>